<dbReference type="Pfam" id="PF08309">
    <property type="entry name" value="LVIVD"/>
    <property type="match status" value="2"/>
</dbReference>
<sequence length="424" mass="44816">MPRRLVAPIALALLAACGKDGPQGTTEPIVAANAVHCEPSSVAGTGGMNARLLCPVTSRNTAEVSPLDGPRGKFVYTSSWNRRTGATCTANNCGNVVYVWYLGGATPAMVDSVVVESVAMVNTTGDVQVSDDGSLLVVATEPYGEIVTYSLADPAHPTLLSRYSTPNLVNGVHTAELARINGKNYVYASIDPRGAAPARLTIVDLSDPRAPREVWSRVMGNPFVHDVWIYNGYLLTALWHDGMTVWDIGARGKGTPAAPDSVSNVRTVGGYVHNIWWGRDEGTGSTRYAFLGEEGPAAIGASSSGDVHVVDMSDITRPREVAYYTVIGAGTHNFSVDTKNGILYAAYYNAGVRALDIRGDLGTCTVAQQGGVGRCDLSKMGREIGKGLASGSPSVFVWGVEYLNGSLYVSDMPGGLWVLNPATR</sequence>
<dbReference type="InterPro" id="IPR013211">
    <property type="entry name" value="LVIVD"/>
</dbReference>
<reference evidence="1 2" key="1">
    <citation type="journal article" date="2014" name="Genome Announc.">
        <title>Genome Sequence and Methylome of Soil Bacterium Gemmatirosa kalamazoonensis KBS708T, a Member of the Rarely Cultivated Gemmatimonadetes Phylum.</title>
        <authorList>
            <person name="Debruyn J.M."/>
            <person name="Radosevich M."/>
            <person name="Wommack K.E."/>
            <person name="Polson S.W."/>
            <person name="Hauser L.J."/>
            <person name="Fawaz M.N."/>
            <person name="Korlach J."/>
            <person name="Tsai Y.C."/>
        </authorList>
    </citation>
    <scope>NUCLEOTIDE SEQUENCE [LARGE SCALE GENOMIC DNA]</scope>
    <source>
        <strain evidence="1 2">KBS708</strain>
    </source>
</reference>
<dbReference type="eggNOG" id="COG5276">
    <property type="taxonomic scope" value="Bacteria"/>
</dbReference>
<dbReference type="PROSITE" id="PS51257">
    <property type="entry name" value="PROKAR_LIPOPROTEIN"/>
    <property type="match status" value="1"/>
</dbReference>
<evidence type="ECO:0008006" key="3">
    <source>
        <dbReference type="Google" id="ProtNLM"/>
    </source>
</evidence>
<keyword evidence="2" id="KW-1185">Reference proteome</keyword>
<dbReference type="SUPFAM" id="SSF101908">
    <property type="entry name" value="Putative isomerase YbhE"/>
    <property type="match status" value="1"/>
</dbReference>
<gene>
    <name evidence="1" type="ORF">J421_2037</name>
</gene>
<name>W0REN9_9BACT</name>
<dbReference type="EMBL" id="CP007128">
    <property type="protein sequence ID" value="AHG89574.1"/>
    <property type="molecule type" value="Genomic_DNA"/>
</dbReference>
<protein>
    <recommendedName>
        <fullName evidence="3">LVIVD repeat-containing protein</fullName>
    </recommendedName>
</protein>
<evidence type="ECO:0000313" key="2">
    <source>
        <dbReference type="Proteomes" id="UP000019151"/>
    </source>
</evidence>
<accession>W0REN9</accession>
<dbReference type="AlphaFoldDB" id="W0REN9"/>
<dbReference type="InParanoid" id="W0REN9"/>
<evidence type="ECO:0000313" key="1">
    <source>
        <dbReference type="EMBL" id="AHG89574.1"/>
    </source>
</evidence>
<proteinExistence type="predicted"/>
<dbReference type="STRING" id="861299.J421_2037"/>
<dbReference type="Proteomes" id="UP000019151">
    <property type="component" value="Chromosome"/>
</dbReference>
<organism evidence="1 2">
    <name type="scientific">Gemmatirosa kalamazoonensis</name>
    <dbReference type="NCBI Taxonomy" id="861299"/>
    <lineage>
        <taxon>Bacteria</taxon>
        <taxon>Pseudomonadati</taxon>
        <taxon>Gemmatimonadota</taxon>
        <taxon>Gemmatimonadia</taxon>
        <taxon>Gemmatimonadales</taxon>
        <taxon>Gemmatimonadaceae</taxon>
        <taxon>Gemmatirosa</taxon>
    </lineage>
</organism>
<dbReference type="HOGENOM" id="CLU_743468_0_0_0"/>
<dbReference type="KEGG" id="gba:J421_2037"/>